<dbReference type="InterPro" id="IPR050321">
    <property type="entry name" value="Glycosyltr_2/OpgH_subfam"/>
</dbReference>
<evidence type="ECO:0000256" key="11">
    <source>
        <dbReference type="RuleBase" id="RU365020"/>
    </source>
</evidence>
<sequence length="1556" mass="168902">MRRLRRSVGGSIWLGRIAVLLGFLIALPFIVAPLEAEQQAWVAVGGLLVFAITSLVPGRGSLVFLALLSGVISTRYIYWRITDTLDYTGFWSTFLGTGLLLAEIYAVIALLLSYLQSLWPLERRPAPLPEDPEEWPTVDIFIPTYNEPLEVVKPTVFAAMAMDWPRHKMNVVVLDDGRREEFRAFCAQVGCGYMIRPDNKGAKAGNINHALARTDGEYVVIFDSDHVATRAFLQMTMGWLVRDAGLAMVQTPHHFYSPDPFERNLASGTRVPNEGLLFYGLIQQGNDLWNAAFFCGSCAVIRRTALEQIGGVPTDTVTEDCHASLKMQRLGWRTAYLRLPLAAGLATDRLIAHIGQRMRWARGMVQIFRIENPLLGPGLKMTQRLCYAASMWHFLFPVPRFIFLTAPLAYLLLGQNIIAASPLAIIAYAGPHVVHAVLTNSKLQARVRHSFWSEIYETVLALYLLPVVLTTLLDPKRGKFNVTDKGGTLEEGYFDFRATGPNFILAVILVLGLLSGIFGMATNDYESLEFQANALNTLWVVLSLLTVLAGLAVGRERRQVRERARVGAVMPVGVVLPDGRLVPGETLDLSLGGAAVAAPRPDGLLDNAMVTLEIDLGPERVTIPAEALRWQEGRLQVRFVPQDMRDEGNITRVVLGRADAWVDWDDVRHDRPMRSLGEVVRSIGGLFRGDSQFSLRARRARRQAAARAARAQAPRAAAPAVAPGRGAEAAQRRAAERARRTAAVLLALGLGLPFSAAAQSPRPQAPTPPPAINQGAPFTPPPPPGSTGPAPFAPIPAPAGVPQYAPSPQPPAAAPATAPAVSPPPVLVAPSAPVTFGGETTPSIGSRTETRTLRQLGLRSPMQLRGLADLQGILFGIRSDEVVTSAKLTLQGATSPALIPELSQIAITMNEQFVGTITPERARPAFGPVEFQINPVFFADSNRLNFRFTGRYAVECNDPLSGLLWSTVSDLSTLQLTLERLPLNRDLARLPEPFFDPRLLREPLVLPVVMAEGAGNDAVRASIVASSWFAVQADYRGASFPVSSVVPSRGNAIVIATGSDSLPGLTLPRMDGPTLAIIPNPNDPNSVLLLVGGRSGAEAATAAQVLATAKEGLSGETATVAVNDLPARQPYDAPRWIRNDRPVRFGELVDPSELQSYGYAPGPVSVPFRTAPDLYTFRDRNLPVDVRFRAPPGPILDLAVSRLDAALNDVYLKSFPLREGEAGWPWNWVYRTVGNAGAERGEGTVGLPPYLVFGLNELQFRFDLRPLHRGDCVSVPGDIRSSIDPDSTIDLSAAYRYTELPNLAYFVGSGFPYTKMADLSTTAVVLPDRASALEISSTLNLIGRLAAIVGYPATRIEVARPGGLEAVSSRDLLVVGPLNRQPALSTLLRDGPITVEGNRVSVALPDMLESFRNIFLTDDRRLDRERLTATLGGAPGEGSGMLIGFQSPLNSDRSVIALTGSSPQGMEAMIGALRDPEQQPRIQGDLAYVTNGQVNSFKVSRNYGVGSLPITLLPQRYLTTRPDLMLGLLVIAALVIAIPLYWTLRQRAIRRLRIRS</sequence>
<dbReference type="EC" id="2.4.1.12" evidence="11"/>
<feature type="transmembrane region" description="Helical" evidence="11">
    <location>
        <begin position="12"/>
        <end position="32"/>
    </location>
</feature>
<keyword evidence="4 11" id="KW-0328">Glycosyltransferase</keyword>
<evidence type="ECO:0000313" key="15">
    <source>
        <dbReference type="EMBL" id="SHK20240.1"/>
    </source>
</evidence>
<evidence type="ECO:0000256" key="2">
    <source>
        <dbReference type="ARBA" id="ARBA00022475"/>
    </source>
</evidence>
<dbReference type="SUPFAM" id="SSF53448">
    <property type="entry name" value="Nucleotide-diphospho-sugar transferases"/>
    <property type="match status" value="1"/>
</dbReference>
<dbReference type="NCBIfam" id="TIGR03030">
    <property type="entry name" value="CelA"/>
    <property type="match status" value="1"/>
</dbReference>
<evidence type="ECO:0000256" key="10">
    <source>
        <dbReference type="ARBA" id="ARBA00048682"/>
    </source>
</evidence>
<comment type="catalytic activity">
    <reaction evidence="10 11">
        <text>[(1-&gt;4)-beta-D-glucosyl](n) + UDP-alpha-D-glucose = [(1-&gt;4)-beta-D-glucosyl](n+1) + UDP + H(+)</text>
        <dbReference type="Rhea" id="RHEA:19929"/>
        <dbReference type="Rhea" id="RHEA-COMP:10033"/>
        <dbReference type="Rhea" id="RHEA-COMP:10034"/>
        <dbReference type="ChEBI" id="CHEBI:15378"/>
        <dbReference type="ChEBI" id="CHEBI:18246"/>
        <dbReference type="ChEBI" id="CHEBI:58223"/>
        <dbReference type="ChEBI" id="CHEBI:58885"/>
        <dbReference type="EC" id="2.4.1.12"/>
    </reaction>
</comment>
<dbReference type="InterPro" id="IPR005150">
    <property type="entry name" value="Cellulose_synth"/>
</dbReference>
<keyword evidence="3 11" id="KW-0997">Cell inner membrane</keyword>
<evidence type="ECO:0000256" key="4">
    <source>
        <dbReference type="ARBA" id="ARBA00022676"/>
    </source>
</evidence>
<evidence type="ECO:0000259" key="14">
    <source>
        <dbReference type="Pfam" id="PF07238"/>
    </source>
</evidence>
<feature type="region of interest" description="Disordered" evidence="12">
    <location>
        <begin position="757"/>
        <end position="820"/>
    </location>
</feature>
<dbReference type="UniPathway" id="UPA00694"/>
<dbReference type="Pfam" id="PF03552">
    <property type="entry name" value="Cellulose_synt"/>
    <property type="match status" value="1"/>
</dbReference>
<dbReference type="RefSeq" id="WP_073138968.1">
    <property type="nucleotide sequence ID" value="NZ_FQZF01000036.1"/>
</dbReference>
<dbReference type="Pfam" id="PF00535">
    <property type="entry name" value="Glycos_transf_2"/>
    <property type="match status" value="1"/>
</dbReference>
<dbReference type="OrthoDB" id="9806824at2"/>
<dbReference type="GO" id="GO:0035438">
    <property type="term" value="F:cyclic-di-GMP binding"/>
    <property type="evidence" value="ECO:0007669"/>
    <property type="project" value="InterPro"/>
</dbReference>
<dbReference type="Gene3D" id="3.90.550.10">
    <property type="entry name" value="Spore Coat Polysaccharide Biosynthesis Protein SpsA, Chain A"/>
    <property type="match status" value="1"/>
</dbReference>
<feature type="transmembrane region" description="Helical" evidence="11">
    <location>
        <begin position="1524"/>
        <end position="1544"/>
    </location>
</feature>
<feature type="transmembrane region" description="Helical" evidence="11">
    <location>
        <begin position="401"/>
        <end position="430"/>
    </location>
</feature>
<proteinExistence type="predicted"/>
<feature type="compositionally biased region" description="Pro residues" evidence="12">
    <location>
        <begin position="778"/>
        <end position="813"/>
    </location>
</feature>
<dbReference type="PANTHER" id="PTHR43867:SF2">
    <property type="entry name" value="CELLULOSE SYNTHASE CATALYTIC SUBUNIT A [UDP-FORMING]"/>
    <property type="match status" value="1"/>
</dbReference>
<evidence type="ECO:0000256" key="5">
    <source>
        <dbReference type="ARBA" id="ARBA00022679"/>
    </source>
</evidence>
<dbReference type="CDD" id="cd06421">
    <property type="entry name" value="CESA_CelA_like"/>
    <property type="match status" value="1"/>
</dbReference>
<evidence type="ECO:0000313" key="16">
    <source>
        <dbReference type="Proteomes" id="UP000184387"/>
    </source>
</evidence>
<gene>
    <name evidence="15" type="ORF">SAMN02745194_04421</name>
</gene>
<evidence type="ECO:0000256" key="12">
    <source>
        <dbReference type="SAM" id="MobiDB-lite"/>
    </source>
</evidence>
<keyword evidence="9 11" id="KW-0472">Membrane</keyword>
<dbReference type="InterPro" id="IPR018513">
    <property type="entry name" value="Cell_synthase_bac"/>
</dbReference>
<dbReference type="InterPro" id="IPR001173">
    <property type="entry name" value="Glyco_trans_2-like"/>
</dbReference>
<keyword evidence="5 11" id="KW-0808">Transferase</keyword>
<feature type="transmembrane region" description="Helical" evidence="11">
    <location>
        <begin position="450"/>
        <end position="473"/>
    </location>
</feature>
<organism evidence="15 16">
    <name type="scientific">Muricoccus roseus</name>
    <dbReference type="NCBI Taxonomy" id="198092"/>
    <lineage>
        <taxon>Bacteria</taxon>
        <taxon>Pseudomonadati</taxon>
        <taxon>Pseudomonadota</taxon>
        <taxon>Alphaproteobacteria</taxon>
        <taxon>Acetobacterales</taxon>
        <taxon>Roseomonadaceae</taxon>
        <taxon>Muricoccus</taxon>
    </lineage>
</organism>
<feature type="domain" description="PilZ" evidence="14">
    <location>
        <begin position="559"/>
        <end position="654"/>
    </location>
</feature>
<keyword evidence="11" id="KW-0973">c-di-GMP</keyword>
<feature type="transmembrane region" description="Helical" evidence="11">
    <location>
        <begin position="534"/>
        <end position="553"/>
    </location>
</feature>
<dbReference type="EMBL" id="FQZF01000036">
    <property type="protein sequence ID" value="SHK20240.1"/>
    <property type="molecule type" value="Genomic_DNA"/>
</dbReference>
<dbReference type="InterPro" id="IPR009875">
    <property type="entry name" value="PilZ_domain"/>
</dbReference>
<dbReference type="GO" id="GO:0006011">
    <property type="term" value="P:UDP-alpha-D-glucose metabolic process"/>
    <property type="evidence" value="ECO:0007669"/>
    <property type="project" value="InterPro"/>
</dbReference>
<comment type="function">
    <text evidence="11">Catalytic subunit of cellulose synthase. It polymerizes uridine 5'-diphosphate glucose to cellulose.</text>
</comment>
<dbReference type="PRINTS" id="PR01439">
    <property type="entry name" value="CELLSNTHASEA"/>
</dbReference>
<feature type="compositionally biased region" description="Low complexity" evidence="12">
    <location>
        <begin position="705"/>
        <end position="729"/>
    </location>
</feature>
<dbReference type="SUPFAM" id="SSF141371">
    <property type="entry name" value="PilZ domain-like"/>
    <property type="match status" value="1"/>
</dbReference>
<dbReference type="GO" id="GO:0030244">
    <property type="term" value="P:cellulose biosynthetic process"/>
    <property type="evidence" value="ECO:0007669"/>
    <property type="project" value="UniProtKB-KW"/>
</dbReference>
<dbReference type="Gene3D" id="2.60.120.260">
    <property type="entry name" value="Galactose-binding domain-like"/>
    <property type="match status" value="2"/>
</dbReference>
<keyword evidence="7 11" id="KW-0135">Cellulose biosynthesis</keyword>
<dbReference type="Gene3D" id="2.40.10.220">
    <property type="entry name" value="predicted glycosyltransferase like domains"/>
    <property type="match status" value="1"/>
</dbReference>
<dbReference type="InterPro" id="IPR029044">
    <property type="entry name" value="Nucleotide-diphossugar_trans"/>
</dbReference>
<evidence type="ECO:0000256" key="7">
    <source>
        <dbReference type="ARBA" id="ARBA00022916"/>
    </source>
</evidence>
<dbReference type="Pfam" id="PF07238">
    <property type="entry name" value="PilZ"/>
    <property type="match status" value="1"/>
</dbReference>
<comment type="subcellular location">
    <subcellularLocation>
        <location evidence="1">Cell inner membrane</location>
        <topology evidence="1">Multi-pass membrane protein</topology>
    </subcellularLocation>
</comment>
<keyword evidence="8 11" id="KW-1133">Transmembrane helix</keyword>
<keyword evidence="6 11" id="KW-0812">Transmembrane</keyword>
<dbReference type="GO" id="GO:0016760">
    <property type="term" value="F:cellulose synthase (UDP-forming) activity"/>
    <property type="evidence" value="ECO:0007669"/>
    <property type="project" value="UniProtKB-EC"/>
</dbReference>
<reference evidence="15 16" key="1">
    <citation type="submission" date="2016-11" db="EMBL/GenBank/DDBJ databases">
        <authorList>
            <person name="Jaros S."/>
            <person name="Januszkiewicz K."/>
            <person name="Wedrychowicz H."/>
        </authorList>
    </citation>
    <scope>NUCLEOTIDE SEQUENCE [LARGE SCALE GENOMIC DNA]</scope>
    <source>
        <strain evidence="15 16">DSM 14916</strain>
    </source>
</reference>
<dbReference type="InterPro" id="IPR003919">
    <property type="entry name" value="Cell_synth_A"/>
</dbReference>
<dbReference type="Proteomes" id="UP000184387">
    <property type="component" value="Unassembled WGS sequence"/>
</dbReference>
<evidence type="ECO:0000256" key="9">
    <source>
        <dbReference type="ARBA" id="ARBA00023136"/>
    </source>
</evidence>
<feature type="transmembrane region" description="Helical" evidence="11">
    <location>
        <begin position="38"/>
        <end position="55"/>
    </location>
</feature>
<evidence type="ECO:0000256" key="8">
    <source>
        <dbReference type="ARBA" id="ARBA00022989"/>
    </source>
</evidence>
<name>A0A1M6QJE1_9PROT</name>
<feature type="transmembrane region" description="Helical" evidence="11">
    <location>
        <begin position="90"/>
        <end position="115"/>
    </location>
</feature>
<dbReference type="PANTHER" id="PTHR43867">
    <property type="entry name" value="CELLULOSE SYNTHASE CATALYTIC SUBUNIT A [UDP-FORMING]"/>
    <property type="match status" value="1"/>
</dbReference>
<feature type="transmembrane region" description="Helical" evidence="11">
    <location>
        <begin position="62"/>
        <end position="78"/>
    </location>
</feature>
<keyword evidence="16" id="KW-1185">Reference proteome</keyword>
<evidence type="ECO:0000256" key="6">
    <source>
        <dbReference type="ARBA" id="ARBA00022692"/>
    </source>
</evidence>
<dbReference type="Pfam" id="PF03170">
    <property type="entry name" value="BcsB"/>
    <property type="match status" value="1"/>
</dbReference>
<feature type="region of interest" description="Disordered" evidence="12">
    <location>
        <begin position="705"/>
        <end position="734"/>
    </location>
</feature>
<evidence type="ECO:0000256" key="1">
    <source>
        <dbReference type="ARBA" id="ARBA00004429"/>
    </source>
</evidence>
<comment type="pathway">
    <text evidence="11">Glycan metabolism; bacterial cellulose biosynthesis.</text>
</comment>
<comment type="cofactor">
    <cofactor evidence="11">
        <name>Mg(2+)</name>
        <dbReference type="ChEBI" id="CHEBI:18420"/>
    </cofactor>
</comment>
<accession>A0A1M6QJE1</accession>
<dbReference type="STRING" id="198092.SAMN02745194_04421"/>
<protein>
    <recommendedName>
        <fullName evidence="11">Cellulose synthase catalytic subunit [UDP-forming]</fullName>
        <ecNumber evidence="11">2.4.1.12</ecNumber>
    </recommendedName>
</protein>
<feature type="transmembrane region" description="Helical" evidence="11">
    <location>
        <begin position="503"/>
        <end position="522"/>
    </location>
</feature>
<evidence type="ECO:0000259" key="13">
    <source>
        <dbReference type="Pfam" id="PF00535"/>
    </source>
</evidence>
<keyword evidence="2 11" id="KW-1003">Cell membrane</keyword>
<evidence type="ECO:0000256" key="3">
    <source>
        <dbReference type="ARBA" id="ARBA00022519"/>
    </source>
</evidence>
<dbReference type="GO" id="GO:0005886">
    <property type="term" value="C:plasma membrane"/>
    <property type="evidence" value="ECO:0007669"/>
    <property type="project" value="UniProtKB-SubCell"/>
</dbReference>
<feature type="domain" description="Glycosyltransferase 2-like" evidence="13">
    <location>
        <begin position="140"/>
        <end position="309"/>
    </location>
</feature>